<organism evidence="1 2">
    <name type="scientific">Eretmocerus hayati</name>
    <dbReference type="NCBI Taxonomy" id="131215"/>
    <lineage>
        <taxon>Eukaryota</taxon>
        <taxon>Metazoa</taxon>
        <taxon>Ecdysozoa</taxon>
        <taxon>Arthropoda</taxon>
        <taxon>Hexapoda</taxon>
        <taxon>Insecta</taxon>
        <taxon>Pterygota</taxon>
        <taxon>Neoptera</taxon>
        <taxon>Endopterygota</taxon>
        <taxon>Hymenoptera</taxon>
        <taxon>Apocrita</taxon>
        <taxon>Proctotrupomorpha</taxon>
        <taxon>Chalcidoidea</taxon>
        <taxon>Aphelinidae</taxon>
        <taxon>Aphelininae</taxon>
        <taxon>Eretmocerus</taxon>
    </lineage>
</organism>
<proteinExistence type="predicted"/>
<sequence length="350" mass="39566">MDPGEFKGPRTPPKLQRSSTPPRPTTRRDAGTSRGTAPVAPTPDGFHEPALIIALPCLPPSERCDLEDALELELRQNWDPKLGWQGYLDRRDEAAKALRPNQPVQYSQPYRGKQSRSFSEWTPEIDLQIRRVRSREYRRAMELVYELLFARVRESVQNRNPGRRPVVQPEPMLRPHLDSKRRRRNPNRQITVKDHADHPRHVERDDSPVLKPHNLAEGRPSPPADEAFQEEVRDLAEEAARTAPMGIERVRGQPNQSSAVSQPLSTPPPSASARRQNERGSSWSPIPPPPRSATKDTGGPVRILRRPHRLPPVRDNGTEGTTTLPRPFPVLPQVRCFETPAAEQPGVELV</sequence>
<dbReference type="EMBL" id="CM056743">
    <property type="protein sequence ID" value="KAJ8672015.1"/>
    <property type="molecule type" value="Genomic_DNA"/>
</dbReference>
<name>A0ACC2NR41_9HYME</name>
<comment type="caution">
    <text evidence="1">The sequence shown here is derived from an EMBL/GenBank/DDBJ whole genome shotgun (WGS) entry which is preliminary data.</text>
</comment>
<reference evidence="1" key="1">
    <citation type="submission" date="2023-04" db="EMBL/GenBank/DDBJ databases">
        <title>A chromosome-level genome assembly of the parasitoid wasp Eretmocerus hayati.</title>
        <authorList>
            <person name="Zhong Y."/>
            <person name="Liu S."/>
            <person name="Liu Y."/>
        </authorList>
    </citation>
    <scope>NUCLEOTIDE SEQUENCE</scope>
    <source>
        <strain evidence="1">ZJU_SS_LIU_2023</strain>
    </source>
</reference>
<gene>
    <name evidence="1" type="ORF">QAD02_003274</name>
</gene>
<protein>
    <submittedName>
        <fullName evidence="1">Uncharacterized protein</fullName>
    </submittedName>
</protein>
<evidence type="ECO:0000313" key="2">
    <source>
        <dbReference type="Proteomes" id="UP001239111"/>
    </source>
</evidence>
<accession>A0ACC2NR41</accession>
<evidence type="ECO:0000313" key="1">
    <source>
        <dbReference type="EMBL" id="KAJ8672015.1"/>
    </source>
</evidence>
<keyword evidence="2" id="KW-1185">Reference proteome</keyword>
<dbReference type="Proteomes" id="UP001239111">
    <property type="component" value="Chromosome 3"/>
</dbReference>